<reference evidence="2" key="1">
    <citation type="journal article" date="2014" name="Front. Microbiol.">
        <title>High frequency of phylogenetically diverse reductive dehalogenase-homologous genes in deep subseafloor sedimentary metagenomes.</title>
        <authorList>
            <person name="Kawai M."/>
            <person name="Futagami T."/>
            <person name="Toyoda A."/>
            <person name="Takaki Y."/>
            <person name="Nishi S."/>
            <person name="Hori S."/>
            <person name="Arai W."/>
            <person name="Tsubouchi T."/>
            <person name="Morono Y."/>
            <person name="Uchiyama I."/>
            <person name="Ito T."/>
            <person name="Fujiyama A."/>
            <person name="Inagaki F."/>
            <person name="Takami H."/>
        </authorList>
    </citation>
    <scope>NUCLEOTIDE SEQUENCE</scope>
    <source>
        <strain evidence="2">Expedition CK06-06</strain>
    </source>
</reference>
<dbReference type="SUPFAM" id="SSF54060">
    <property type="entry name" value="His-Me finger endonucleases"/>
    <property type="match status" value="1"/>
</dbReference>
<proteinExistence type="predicted"/>
<accession>X0T0L0</accession>
<feature type="compositionally biased region" description="Basic and acidic residues" evidence="1">
    <location>
        <begin position="9"/>
        <end position="19"/>
    </location>
</feature>
<dbReference type="Gene3D" id="3.90.75.20">
    <property type="match status" value="1"/>
</dbReference>
<feature type="non-terminal residue" evidence="2">
    <location>
        <position position="1"/>
    </location>
</feature>
<name>X0T0L0_9ZZZZ</name>
<dbReference type="EMBL" id="BARS01019045">
    <property type="protein sequence ID" value="GAF86963.1"/>
    <property type="molecule type" value="Genomic_DNA"/>
</dbReference>
<dbReference type="InterPro" id="IPR044925">
    <property type="entry name" value="His-Me_finger_sf"/>
</dbReference>
<organism evidence="2">
    <name type="scientific">marine sediment metagenome</name>
    <dbReference type="NCBI Taxonomy" id="412755"/>
    <lineage>
        <taxon>unclassified sequences</taxon>
        <taxon>metagenomes</taxon>
        <taxon>ecological metagenomes</taxon>
    </lineage>
</organism>
<evidence type="ECO:0000313" key="2">
    <source>
        <dbReference type="EMBL" id="GAF86963.1"/>
    </source>
</evidence>
<gene>
    <name evidence="2" type="ORF">S01H1_30901</name>
</gene>
<comment type="caution">
    <text evidence="2">The sequence shown here is derived from an EMBL/GenBank/DDBJ whole genome shotgun (WGS) entry which is preliminary data.</text>
</comment>
<dbReference type="AlphaFoldDB" id="X0T0L0"/>
<evidence type="ECO:0000256" key="1">
    <source>
        <dbReference type="SAM" id="MobiDB-lite"/>
    </source>
</evidence>
<feature type="region of interest" description="Disordered" evidence="1">
    <location>
        <begin position="1"/>
        <end position="20"/>
    </location>
</feature>
<sequence length="105" mass="12560">ETKRKMRDTHKGIPMEKHGNWKGGFATNSNGYIHFKIPKGCRFFSMEHKDGYVLLHRLMMAEYLQRPLRLEEIVHHINGDIKDNRLENFRLFENTSEHTSLHRNK</sequence>
<protein>
    <submittedName>
        <fullName evidence="2">Uncharacterized protein</fullName>
    </submittedName>
</protein>